<evidence type="ECO:0000313" key="4">
    <source>
        <dbReference type="EMBL" id="MFK4448564.1"/>
    </source>
</evidence>
<accession>A0ABW8MXX8</accession>
<organism evidence="4 5">
    <name type="scientific">Caballeronia udeis</name>
    <dbReference type="NCBI Taxonomy" id="1232866"/>
    <lineage>
        <taxon>Bacteria</taxon>
        <taxon>Pseudomonadati</taxon>
        <taxon>Pseudomonadota</taxon>
        <taxon>Betaproteobacteria</taxon>
        <taxon>Burkholderiales</taxon>
        <taxon>Burkholderiaceae</taxon>
        <taxon>Caballeronia</taxon>
    </lineage>
</organism>
<dbReference type="Pfam" id="PF19278">
    <property type="entry name" value="Hydant_A_C"/>
    <property type="match status" value="1"/>
</dbReference>
<dbReference type="Pfam" id="PF05378">
    <property type="entry name" value="Hydant_A_N"/>
    <property type="match status" value="1"/>
</dbReference>
<dbReference type="EC" id="3.5.2.14" evidence="4"/>
<dbReference type="InterPro" id="IPR002821">
    <property type="entry name" value="Hydantoinase_A"/>
</dbReference>
<dbReference type="RefSeq" id="WP_404614959.1">
    <property type="nucleotide sequence ID" value="NZ_JBIYDN010000054.1"/>
</dbReference>
<comment type="caution">
    <text evidence="4">The sequence shown here is derived from an EMBL/GenBank/DDBJ whole genome shotgun (WGS) entry which is preliminary data.</text>
</comment>
<evidence type="ECO:0000259" key="1">
    <source>
        <dbReference type="Pfam" id="PF01968"/>
    </source>
</evidence>
<dbReference type="InterPro" id="IPR049517">
    <property type="entry name" value="ACX-like_C"/>
</dbReference>
<feature type="domain" description="Acetophenone carboxylase-like C-terminal" evidence="3">
    <location>
        <begin position="519"/>
        <end position="693"/>
    </location>
</feature>
<dbReference type="Proteomes" id="UP001620514">
    <property type="component" value="Unassembled WGS sequence"/>
</dbReference>
<keyword evidence="5" id="KW-1185">Reference proteome</keyword>
<dbReference type="InterPro" id="IPR043129">
    <property type="entry name" value="ATPase_NBD"/>
</dbReference>
<reference evidence="4 5" key="1">
    <citation type="submission" date="2024-10" db="EMBL/GenBank/DDBJ databases">
        <authorList>
            <person name="Deangelis K."/>
            <person name="Huntemann M."/>
            <person name="Clum A."/>
            <person name="Wang J."/>
            <person name="Palaniappan K."/>
            <person name="Ritter S."/>
            <person name="Chen I.-M."/>
            <person name="Stamatis D."/>
            <person name="Reddy T."/>
            <person name="O'Malley R."/>
            <person name="Daum C."/>
            <person name="Ng V."/>
            <person name="Ivanova N."/>
            <person name="Kyrpides N."/>
            <person name="Woyke T."/>
        </authorList>
    </citation>
    <scope>NUCLEOTIDE SEQUENCE [LARGE SCALE GENOMIC DNA]</scope>
    <source>
        <strain evidence="4 5">GAS97</strain>
    </source>
</reference>
<dbReference type="PANTHER" id="PTHR11365:SF23">
    <property type="entry name" value="HYPOTHETICAL 5-OXOPROLINASE (EUROFUNG)-RELATED"/>
    <property type="match status" value="1"/>
</dbReference>
<proteinExistence type="predicted"/>
<dbReference type="InterPro" id="IPR045079">
    <property type="entry name" value="Oxoprolinase-like"/>
</dbReference>
<name>A0ABW8MXX8_9BURK</name>
<gene>
    <name evidence="4" type="ORF">ABH943_008608</name>
</gene>
<sequence length="708" mass="75589">MNIKDGLRIAVDIGGTFTDCVMLSESGARLTAKSLTTYDDPSRGVIDCLDMAAKRLEITTSELVRRATEFVHGTTVGTNALTERRGARTGMLMTAGHEQTITIGRARQKVIGLSEREKTHVTHLEKATPPIVLPEDIRGVVERVDRDGKVLVELNLDRASRDVDDLVETGIEALAVCLLWSFKNPAHELQLRDLVKKRHPRLFTSISSEVAPRTGEYERSVSTAFNSYIGPVVGEYLVRLERRLKQLGIGCSLLVVQSSGGLCTVDSVLGRPILTVDSGPAGGVLGAKFCASLIGEQSVICADVGGTTFDVGLVFEDKVQMDPAPVIGKYTYLIPKVFIKSVGAGGGSIGWRDDGGNLRVGPRSAGSTPGPAAYGNGGLEPTVTDAHVALGYLDPEFLLGGKVRLNKTAAETVLGTLGRSVGLSVTEVAAGMIEISNAQMADLVRKVTVERGLDPRNFALFVYGGAGPVFASFLAEQVGVKLAYIPADSGVFSALGMLTTDIALQEVQSVGLELPIDAKALAGLNESFTNLEHRVSQRFADAGLNDQPITLRRAIEMRFGMQVHELEVDTKPDELTAGDMEKLAQDFIRTYEMTYGKGSAYVAAGIELATIRTTGTIDIVKPSLEVEKGKSEGDSLIARRPAYFRSSGGFISTAVHSGGRLKPGQHLDGPAIIQRFADTVVLPPDSHAEVDRNGGITLTFGRVAHAHV</sequence>
<evidence type="ECO:0000259" key="3">
    <source>
        <dbReference type="Pfam" id="PF19278"/>
    </source>
</evidence>
<reference evidence="4 5" key="2">
    <citation type="submission" date="2024-11" db="EMBL/GenBank/DDBJ databases">
        <title>Using genomics to understand microbial adaptation to soil warming.</title>
        <authorList>
            <person name="Deangelis K.M. PhD."/>
        </authorList>
    </citation>
    <scope>NUCLEOTIDE SEQUENCE [LARGE SCALE GENOMIC DNA]</scope>
    <source>
        <strain evidence="4 5">GAS97</strain>
    </source>
</reference>
<dbReference type="GO" id="GO:0047423">
    <property type="term" value="F:N-methylhydantoinase (ATP-hydrolyzing) activity"/>
    <property type="evidence" value="ECO:0007669"/>
    <property type="project" value="UniProtKB-EC"/>
</dbReference>
<feature type="domain" description="Hydantoinase A/oxoprolinase" evidence="1">
    <location>
        <begin position="219"/>
        <end position="503"/>
    </location>
</feature>
<dbReference type="Pfam" id="PF01968">
    <property type="entry name" value="Hydantoinase_A"/>
    <property type="match status" value="1"/>
</dbReference>
<evidence type="ECO:0000313" key="5">
    <source>
        <dbReference type="Proteomes" id="UP001620514"/>
    </source>
</evidence>
<evidence type="ECO:0000259" key="2">
    <source>
        <dbReference type="Pfam" id="PF05378"/>
    </source>
</evidence>
<feature type="domain" description="Hydantoinase/oxoprolinase N-terminal" evidence="2">
    <location>
        <begin position="8"/>
        <end position="197"/>
    </location>
</feature>
<dbReference type="EMBL" id="JBIYDN010000054">
    <property type="protein sequence ID" value="MFK4448564.1"/>
    <property type="molecule type" value="Genomic_DNA"/>
</dbReference>
<keyword evidence="4" id="KW-0378">Hydrolase</keyword>
<dbReference type="SUPFAM" id="SSF53067">
    <property type="entry name" value="Actin-like ATPase domain"/>
    <property type="match status" value="1"/>
</dbReference>
<protein>
    <submittedName>
        <fullName evidence="4">N-methylhydantoinase A</fullName>
        <ecNumber evidence="4">3.5.2.14</ecNumber>
    </submittedName>
</protein>
<dbReference type="PANTHER" id="PTHR11365">
    <property type="entry name" value="5-OXOPROLINASE RELATED"/>
    <property type="match status" value="1"/>
</dbReference>
<dbReference type="InterPro" id="IPR008040">
    <property type="entry name" value="Hydant_A_N"/>
</dbReference>